<dbReference type="EMBL" id="BMXP01000003">
    <property type="protein sequence ID" value="GGW85287.1"/>
    <property type="molecule type" value="Genomic_DNA"/>
</dbReference>
<sequence>MHSVLIAALILLVSSVVRADSYIIGAQNIQYYPHYDFGSEVDKGYAWAVLEAFAQHSGHEFIYLAMPIRRLQMELLKGNVDFVYPDNPTWYNQIVPASEKAFSQPLTRALGGTIVKADAVGRDIDAIRRLAMPLGFTPVNWQTRIDNYQTEITTVTDTPISLKLLTRNRVDAINLEYHVAQYLSATTPNVDNVTLDVQLPHSDIGFRLATIRHNDLIDELDDFLTNNQPLISEIRTRYGIQQPQQVLEQLAQQQSQTATLNSAN</sequence>
<comment type="caution">
    <text evidence="1">The sequence shown here is derived from an EMBL/GenBank/DDBJ whole genome shotgun (WGS) entry which is preliminary data.</text>
</comment>
<evidence type="ECO:0008006" key="3">
    <source>
        <dbReference type="Google" id="ProtNLM"/>
    </source>
</evidence>
<accession>A0A918JLK4</accession>
<reference evidence="1" key="1">
    <citation type="journal article" date="2014" name="Int. J. Syst. Evol. Microbiol.">
        <title>Complete genome sequence of Corynebacterium casei LMG S-19264T (=DSM 44701T), isolated from a smear-ripened cheese.</title>
        <authorList>
            <consortium name="US DOE Joint Genome Institute (JGI-PGF)"/>
            <person name="Walter F."/>
            <person name="Albersmeier A."/>
            <person name="Kalinowski J."/>
            <person name="Ruckert C."/>
        </authorList>
    </citation>
    <scope>NUCLEOTIDE SEQUENCE</scope>
    <source>
        <strain evidence="1">KCTC 22164</strain>
    </source>
</reference>
<reference evidence="1" key="2">
    <citation type="submission" date="2020-09" db="EMBL/GenBank/DDBJ databases">
        <authorList>
            <person name="Sun Q."/>
            <person name="Kim S."/>
        </authorList>
    </citation>
    <scope>NUCLEOTIDE SEQUENCE</scope>
    <source>
        <strain evidence="1">KCTC 22164</strain>
    </source>
</reference>
<dbReference type="AlphaFoldDB" id="A0A918JLK4"/>
<keyword evidence="2" id="KW-1185">Reference proteome</keyword>
<evidence type="ECO:0000313" key="2">
    <source>
        <dbReference type="Proteomes" id="UP000631300"/>
    </source>
</evidence>
<organism evidence="1 2">
    <name type="scientific">Alteromonas halophila</name>
    <dbReference type="NCBI Taxonomy" id="516698"/>
    <lineage>
        <taxon>Bacteria</taxon>
        <taxon>Pseudomonadati</taxon>
        <taxon>Pseudomonadota</taxon>
        <taxon>Gammaproteobacteria</taxon>
        <taxon>Alteromonadales</taxon>
        <taxon>Alteromonadaceae</taxon>
        <taxon>Alteromonas/Salinimonas group</taxon>
        <taxon>Alteromonas</taxon>
    </lineage>
</organism>
<evidence type="ECO:0000313" key="1">
    <source>
        <dbReference type="EMBL" id="GGW85287.1"/>
    </source>
</evidence>
<dbReference type="Proteomes" id="UP000631300">
    <property type="component" value="Unassembled WGS sequence"/>
</dbReference>
<protein>
    <recommendedName>
        <fullName evidence="3">Solute-binding protein family 3/N-terminal domain-containing protein</fullName>
    </recommendedName>
</protein>
<name>A0A918JLK4_9ALTE</name>
<proteinExistence type="predicted"/>
<dbReference type="RefSeq" id="WP_189405746.1">
    <property type="nucleotide sequence ID" value="NZ_BMXP01000003.1"/>
</dbReference>
<gene>
    <name evidence="1" type="ORF">GCM10007391_18990</name>
</gene>
<dbReference type="SUPFAM" id="SSF53850">
    <property type="entry name" value="Periplasmic binding protein-like II"/>
    <property type="match status" value="1"/>
</dbReference>
<dbReference type="Gene3D" id="3.40.190.10">
    <property type="entry name" value="Periplasmic binding protein-like II"/>
    <property type="match status" value="2"/>
</dbReference>